<gene>
    <name evidence="3" type="ORF">DO021_19710</name>
    <name evidence="2" type="ORF">EYB58_16310</name>
</gene>
<feature type="compositionally biased region" description="Polar residues" evidence="1">
    <location>
        <begin position="159"/>
        <end position="170"/>
    </location>
</feature>
<dbReference type="InterPro" id="IPR042095">
    <property type="entry name" value="SUMF_sf"/>
</dbReference>
<protein>
    <recommendedName>
        <fullName evidence="6">Sulfatase-modifying factor enzyme domain-containing protein</fullName>
    </recommendedName>
</protein>
<evidence type="ECO:0000313" key="4">
    <source>
        <dbReference type="Proteomes" id="UP000248798"/>
    </source>
</evidence>
<keyword evidence="5" id="KW-1185">Reference proteome</keyword>
<dbReference type="AlphaFoldDB" id="A0A328FB68"/>
<feature type="region of interest" description="Disordered" evidence="1">
    <location>
        <begin position="145"/>
        <end position="173"/>
    </location>
</feature>
<dbReference type="EMBL" id="QLNI01000052">
    <property type="protein sequence ID" value="RAM00343.1"/>
    <property type="molecule type" value="Genomic_DNA"/>
</dbReference>
<organism evidence="3 4">
    <name type="scientific">Desulfobacter hydrogenophilus</name>
    <dbReference type="NCBI Taxonomy" id="2291"/>
    <lineage>
        <taxon>Bacteria</taxon>
        <taxon>Pseudomonadati</taxon>
        <taxon>Thermodesulfobacteriota</taxon>
        <taxon>Desulfobacteria</taxon>
        <taxon>Desulfobacterales</taxon>
        <taxon>Desulfobacteraceae</taxon>
        <taxon>Desulfobacter</taxon>
    </lineage>
</organism>
<dbReference type="Proteomes" id="UP000293902">
    <property type="component" value="Chromosome"/>
</dbReference>
<evidence type="ECO:0000313" key="3">
    <source>
        <dbReference type="EMBL" id="RAM00343.1"/>
    </source>
</evidence>
<dbReference type="EMBL" id="CP036313">
    <property type="protein sequence ID" value="QBH14341.1"/>
    <property type="molecule type" value="Genomic_DNA"/>
</dbReference>
<evidence type="ECO:0000256" key="1">
    <source>
        <dbReference type="SAM" id="MobiDB-lite"/>
    </source>
</evidence>
<reference evidence="3 4" key="1">
    <citation type="submission" date="2018-06" db="EMBL/GenBank/DDBJ databases">
        <title>Complete Genome Sequence of Desulfobacter hydrogenophilus (DSM3380).</title>
        <authorList>
            <person name="Marietou A."/>
            <person name="Schreiber L."/>
            <person name="Marshall I."/>
            <person name="Jorgensen B."/>
        </authorList>
    </citation>
    <scope>NUCLEOTIDE SEQUENCE [LARGE SCALE GENOMIC DNA]</scope>
    <source>
        <strain evidence="3 4">DSM 3380</strain>
    </source>
</reference>
<dbReference type="OrthoDB" id="9768004at2"/>
<sequence length="339" mass="36404">MIIFAKDSLRASVEAATGGKTTVLYDDKGYPSYMTVIPKFNVEDIDAGLGTGVHPAFVVGGVEKSEFFFGQYPAIVKDGRALSLPGVDPATSIDFDNARAACVNKGAGWHMLSNWEWAAVALWCIKNGFEPRGNTYYGRHHDQVHERGRRQDGIAPGTASGTARTLTGSGPASWRHDNTLAGVSDMVGDNWKWVDGMKFVNGAIYMPNDNNFNADEADWVAQGVQASEDGAGVYKLGALADTLPAVGSKSVALWKSILTTTAYDALSSATKLRMQQALIDPFFADDPLGAFYFDVDGERVPLRGGHWNATSDAGLGSLYLHNGRSSVSPYVGFFPAFIA</sequence>
<dbReference type="RefSeq" id="WP_111959863.1">
    <property type="nucleotide sequence ID" value="NZ_CP036313.1"/>
</dbReference>
<dbReference type="Gene3D" id="3.90.1580.10">
    <property type="entry name" value="paralog of FGE (formylglycine-generating enzyme)"/>
    <property type="match status" value="1"/>
</dbReference>
<name>A0A328FB68_9BACT</name>
<dbReference type="SUPFAM" id="SSF56436">
    <property type="entry name" value="C-type lectin-like"/>
    <property type="match status" value="1"/>
</dbReference>
<evidence type="ECO:0008006" key="6">
    <source>
        <dbReference type="Google" id="ProtNLM"/>
    </source>
</evidence>
<proteinExistence type="predicted"/>
<dbReference type="Proteomes" id="UP000248798">
    <property type="component" value="Unassembled WGS sequence"/>
</dbReference>
<dbReference type="InterPro" id="IPR016187">
    <property type="entry name" value="CTDL_fold"/>
</dbReference>
<reference evidence="2 5" key="2">
    <citation type="submission" date="2019-02" db="EMBL/GenBank/DDBJ databases">
        <title>Complete genome sequence of Desulfobacter hydrogenophilus AcRS1.</title>
        <authorList>
            <person name="Marietou A."/>
            <person name="Lund M.B."/>
            <person name="Marshall I.P.G."/>
            <person name="Schreiber L."/>
            <person name="Jorgensen B."/>
        </authorList>
    </citation>
    <scope>NUCLEOTIDE SEQUENCE [LARGE SCALE GENOMIC DNA]</scope>
    <source>
        <strain evidence="2 5">AcRS1</strain>
    </source>
</reference>
<accession>A0A328FB68</accession>
<evidence type="ECO:0000313" key="5">
    <source>
        <dbReference type="Proteomes" id="UP000293902"/>
    </source>
</evidence>
<evidence type="ECO:0000313" key="2">
    <source>
        <dbReference type="EMBL" id="QBH14341.1"/>
    </source>
</evidence>